<evidence type="ECO:0000313" key="3">
    <source>
        <dbReference type="EMBL" id="KAJ8450793.1"/>
    </source>
</evidence>
<dbReference type="InterPro" id="IPR045012">
    <property type="entry name" value="NLP"/>
</dbReference>
<feature type="region of interest" description="Disordered" evidence="1">
    <location>
        <begin position="400"/>
        <end position="438"/>
    </location>
</feature>
<evidence type="ECO:0000256" key="1">
    <source>
        <dbReference type="SAM" id="MobiDB-lite"/>
    </source>
</evidence>
<name>A0A9Q1QPU5_9CARY</name>
<evidence type="ECO:0000259" key="2">
    <source>
        <dbReference type="PROSITE" id="PS51745"/>
    </source>
</evidence>
<dbReference type="InterPro" id="IPR055081">
    <property type="entry name" value="NLP1-9_GAF"/>
</dbReference>
<feature type="domain" description="PB1" evidence="2">
    <location>
        <begin position="479"/>
        <end position="562"/>
    </location>
</feature>
<reference evidence="3" key="1">
    <citation type="submission" date="2022-04" db="EMBL/GenBank/DDBJ databases">
        <title>Carnegiea gigantea Genome sequencing and assembly v2.</title>
        <authorList>
            <person name="Copetti D."/>
            <person name="Sanderson M.J."/>
            <person name="Burquez A."/>
            <person name="Wojciechowski M.F."/>
        </authorList>
    </citation>
    <scope>NUCLEOTIDE SEQUENCE</scope>
    <source>
        <strain evidence="3">SGP5-SGP5p</strain>
        <tissue evidence="3">Aerial part</tissue>
    </source>
</reference>
<dbReference type="PANTHER" id="PTHR32002">
    <property type="entry name" value="PROTEIN NLP8"/>
    <property type="match status" value="1"/>
</dbReference>
<comment type="caution">
    <text evidence="3">The sequence shown here is derived from an EMBL/GenBank/DDBJ whole genome shotgun (WGS) entry which is preliminary data.</text>
</comment>
<sequence>MYQSSMNSGLMREPQTGPWVAWTVLPWDWEGPIYSGLQEFDPSGRRSIHVYDLCRHAPLPFLCLKEEVAIEIIMTADKINFLLKLESLSLKRSEILGNSQEQAARGSYEAVLHEILNVLKANLLCASTVDSACYVHDRRVLDFHRACYEHHLLRGQGGIVGKAFETNQPCFATDATEYNKVDYPLSHHAKMFGLHAAVAIQLCSIYNASIDYFITVKGLEQQTLCPGKLSAGNEGKLEFSNSQKNQQAENLWFSNIMNPKRKGKEPEWGAYRRVQANNSMEQEPAIITTWTVEETCGSTSAGQLRLGAGGKRRTKAQNPIGLQVLRHCFAGSLKDAARSIGGNTESVDGLLEGLRGWVTPSGNFSWCSRRLKLSSFYSNFLALNLNDQPKQQLTTQTEGNIFSSGANFPSTSSSHPSTSSRRVSDEDASPAGDLGGPLKRAHAEAGLRASNKCSADRSSVETRPHLTIRKNWPVGEGGAFKAKAAFGEEKVRLTILPNMGFQALRQELAMGFEVEDVSKIGIMYLDDDKECVLLTCDADLKECIDIHKSSRSHTIKLAPCTTPSLGGSVRSGTLS</sequence>
<gene>
    <name evidence="3" type="ORF">Cgig2_032418</name>
</gene>
<dbReference type="Pfam" id="PF22922">
    <property type="entry name" value="GAF_NLP"/>
    <property type="match status" value="1"/>
</dbReference>
<organism evidence="3 4">
    <name type="scientific">Carnegiea gigantea</name>
    <dbReference type="NCBI Taxonomy" id="171969"/>
    <lineage>
        <taxon>Eukaryota</taxon>
        <taxon>Viridiplantae</taxon>
        <taxon>Streptophyta</taxon>
        <taxon>Embryophyta</taxon>
        <taxon>Tracheophyta</taxon>
        <taxon>Spermatophyta</taxon>
        <taxon>Magnoliopsida</taxon>
        <taxon>eudicotyledons</taxon>
        <taxon>Gunneridae</taxon>
        <taxon>Pentapetalae</taxon>
        <taxon>Caryophyllales</taxon>
        <taxon>Cactineae</taxon>
        <taxon>Cactaceae</taxon>
        <taxon>Cactoideae</taxon>
        <taxon>Echinocereeae</taxon>
        <taxon>Carnegiea</taxon>
    </lineage>
</organism>
<accession>A0A9Q1QPU5</accession>
<dbReference type="Gene3D" id="3.10.20.90">
    <property type="entry name" value="Phosphatidylinositol 3-kinase Catalytic Subunit, Chain A, domain 1"/>
    <property type="match status" value="1"/>
</dbReference>
<dbReference type="AlphaFoldDB" id="A0A9Q1QPU5"/>
<dbReference type="PROSITE" id="PS51745">
    <property type="entry name" value="PB1"/>
    <property type="match status" value="1"/>
</dbReference>
<protein>
    <recommendedName>
        <fullName evidence="2">PB1 domain-containing protein</fullName>
    </recommendedName>
</protein>
<dbReference type="EMBL" id="JAKOGI010000012">
    <property type="protein sequence ID" value="KAJ8450793.1"/>
    <property type="molecule type" value="Genomic_DNA"/>
</dbReference>
<dbReference type="GO" id="GO:0003700">
    <property type="term" value="F:DNA-binding transcription factor activity"/>
    <property type="evidence" value="ECO:0007669"/>
    <property type="project" value="InterPro"/>
</dbReference>
<dbReference type="SMART" id="SM00666">
    <property type="entry name" value="PB1"/>
    <property type="match status" value="1"/>
</dbReference>
<dbReference type="Proteomes" id="UP001153076">
    <property type="component" value="Unassembled WGS sequence"/>
</dbReference>
<dbReference type="InterPro" id="IPR053793">
    <property type="entry name" value="PB1-like"/>
</dbReference>
<dbReference type="SUPFAM" id="SSF54277">
    <property type="entry name" value="CAD &amp; PB1 domains"/>
    <property type="match status" value="1"/>
</dbReference>
<proteinExistence type="predicted"/>
<dbReference type="PANTHER" id="PTHR32002:SF46">
    <property type="entry name" value="PROTEIN NLP2"/>
    <property type="match status" value="1"/>
</dbReference>
<dbReference type="Pfam" id="PF00564">
    <property type="entry name" value="PB1"/>
    <property type="match status" value="1"/>
</dbReference>
<keyword evidence="4" id="KW-1185">Reference proteome</keyword>
<feature type="compositionally biased region" description="Low complexity" evidence="1">
    <location>
        <begin position="409"/>
        <end position="421"/>
    </location>
</feature>
<dbReference type="InterPro" id="IPR000270">
    <property type="entry name" value="PB1_dom"/>
</dbReference>
<evidence type="ECO:0000313" key="4">
    <source>
        <dbReference type="Proteomes" id="UP001153076"/>
    </source>
</evidence>
<dbReference type="OrthoDB" id="1718002at2759"/>